<protein>
    <submittedName>
        <fullName evidence="3">NAD(P)-dependent dehydrogenase, short-chain alcohol dehydrogenase family</fullName>
    </submittedName>
</protein>
<dbReference type="OrthoDB" id="9803333at2"/>
<sequence length="247" mass="26171">MQHYTDFTDKVVLVTGASRGLGRAMALGFAECGAHIVATSRSAESCAEVVAEVEGLGRRAIAIGCHVGKWDELPRLVEGALEAFGRIDVLVNNAGIAPVAESSAAVSEELFDKIMAVNLKGPFRLSALVAEHMRANGGGAIINITSTAAIRPEPVYPVYAAAKGALNIVTRSQAMEFGPTVRVNAIMAGPFWTDISRSWREDYDRNAPSAVKRIGRPEEIVSSALYLASPRSSYTTGAIIQLDGGIL</sequence>
<dbReference type="PROSITE" id="PS00061">
    <property type="entry name" value="ADH_SHORT"/>
    <property type="match status" value="1"/>
</dbReference>
<dbReference type="InterPro" id="IPR020904">
    <property type="entry name" value="Sc_DH/Rdtase_CS"/>
</dbReference>
<dbReference type="PRINTS" id="PR00080">
    <property type="entry name" value="SDRFAMILY"/>
</dbReference>
<dbReference type="AlphaFoldDB" id="A0A1N7C813"/>
<dbReference type="Pfam" id="PF13561">
    <property type="entry name" value="adh_short_C2"/>
    <property type="match status" value="1"/>
</dbReference>
<dbReference type="CDD" id="cd05233">
    <property type="entry name" value="SDR_c"/>
    <property type="match status" value="1"/>
</dbReference>
<dbReference type="NCBIfam" id="NF005559">
    <property type="entry name" value="PRK07231.1"/>
    <property type="match status" value="1"/>
</dbReference>
<dbReference type="STRING" id="34027.SAMN05421829_12258"/>
<dbReference type="FunFam" id="3.40.50.720:FF:000084">
    <property type="entry name" value="Short-chain dehydrogenase reductase"/>
    <property type="match status" value="1"/>
</dbReference>
<comment type="similarity">
    <text evidence="1">Belongs to the short-chain dehydrogenases/reductases (SDR) family.</text>
</comment>
<evidence type="ECO:0000259" key="2">
    <source>
        <dbReference type="SMART" id="SM00822"/>
    </source>
</evidence>
<keyword evidence="4" id="KW-1185">Reference proteome</keyword>
<feature type="domain" description="Ketoreductase" evidence="2">
    <location>
        <begin position="10"/>
        <end position="195"/>
    </location>
</feature>
<dbReference type="RefSeq" id="WP_076604284.1">
    <property type="nucleotide sequence ID" value="NZ_FTMD01000022.1"/>
</dbReference>
<dbReference type="PRINTS" id="PR00081">
    <property type="entry name" value="GDHRDH"/>
</dbReference>
<evidence type="ECO:0000313" key="4">
    <source>
        <dbReference type="Proteomes" id="UP000186819"/>
    </source>
</evidence>
<organism evidence="3 4">
    <name type="scientific">Aromatoleum tolulyticum</name>
    <dbReference type="NCBI Taxonomy" id="34027"/>
    <lineage>
        <taxon>Bacteria</taxon>
        <taxon>Pseudomonadati</taxon>
        <taxon>Pseudomonadota</taxon>
        <taxon>Betaproteobacteria</taxon>
        <taxon>Rhodocyclales</taxon>
        <taxon>Rhodocyclaceae</taxon>
        <taxon>Aromatoleum</taxon>
    </lineage>
</organism>
<dbReference type="Proteomes" id="UP000186819">
    <property type="component" value="Unassembled WGS sequence"/>
</dbReference>
<name>A0A1N7C813_9RHOO</name>
<dbReference type="Gene3D" id="3.40.50.720">
    <property type="entry name" value="NAD(P)-binding Rossmann-like Domain"/>
    <property type="match status" value="1"/>
</dbReference>
<dbReference type="SUPFAM" id="SSF51735">
    <property type="entry name" value="NAD(P)-binding Rossmann-fold domains"/>
    <property type="match status" value="1"/>
</dbReference>
<gene>
    <name evidence="3" type="ORF">SAMN05421829_12258</name>
</gene>
<dbReference type="InterPro" id="IPR036291">
    <property type="entry name" value="NAD(P)-bd_dom_sf"/>
</dbReference>
<dbReference type="SMART" id="SM00822">
    <property type="entry name" value="PKS_KR"/>
    <property type="match status" value="1"/>
</dbReference>
<proteinExistence type="inferred from homology"/>
<evidence type="ECO:0000256" key="1">
    <source>
        <dbReference type="ARBA" id="ARBA00006484"/>
    </source>
</evidence>
<dbReference type="PANTHER" id="PTHR43943">
    <property type="entry name" value="DEHYDROGENASE/REDUCTASE (SDR FAMILY) MEMBER 4"/>
    <property type="match status" value="1"/>
</dbReference>
<accession>A0A1N7C813</accession>
<reference evidence="4" key="1">
    <citation type="submission" date="2017-01" db="EMBL/GenBank/DDBJ databases">
        <authorList>
            <person name="Varghese N."/>
            <person name="Submissions S."/>
        </authorList>
    </citation>
    <scope>NUCLEOTIDE SEQUENCE [LARGE SCALE GENOMIC DNA]</scope>
    <source>
        <strain evidence="4">ATCC 51758</strain>
    </source>
</reference>
<dbReference type="InterPro" id="IPR002347">
    <property type="entry name" value="SDR_fam"/>
</dbReference>
<dbReference type="InterPro" id="IPR057326">
    <property type="entry name" value="KR_dom"/>
</dbReference>
<dbReference type="PANTHER" id="PTHR43943:SF2">
    <property type="entry name" value="DEHYDROGENASE_REDUCTASE 4"/>
    <property type="match status" value="1"/>
</dbReference>
<evidence type="ECO:0000313" key="3">
    <source>
        <dbReference type="EMBL" id="SIR59791.1"/>
    </source>
</evidence>
<dbReference type="EMBL" id="FTMD01000022">
    <property type="protein sequence ID" value="SIR59791.1"/>
    <property type="molecule type" value="Genomic_DNA"/>
</dbReference>